<gene>
    <name evidence="4" type="ORF">TCAL_09039</name>
</gene>
<reference evidence="4 5" key="1">
    <citation type="journal article" date="2018" name="Nat. Ecol. Evol.">
        <title>Genomic signatures of mitonuclear coevolution across populations of Tigriopus californicus.</title>
        <authorList>
            <person name="Barreto F.S."/>
            <person name="Watson E.T."/>
            <person name="Lima T.G."/>
            <person name="Willett C.S."/>
            <person name="Edmands S."/>
            <person name="Li W."/>
            <person name="Burton R.S."/>
        </authorList>
    </citation>
    <scope>NUCLEOTIDE SEQUENCE [LARGE SCALE GENOMIC DNA]</scope>
    <source>
        <strain evidence="4 5">San Diego</strain>
    </source>
</reference>
<dbReference type="AlphaFoldDB" id="A0A553PPP2"/>
<name>A0A553PPP2_TIGCA</name>
<dbReference type="SUPFAM" id="SSF55486">
    <property type="entry name" value="Metalloproteases ('zincins'), catalytic domain"/>
    <property type="match status" value="1"/>
</dbReference>
<dbReference type="STRING" id="6832.A0A553PPP2"/>
<keyword evidence="2" id="KW-0472">Membrane</keyword>
<dbReference type="PANTHER" id="PTHR11733">
    <property type="entry name" value="ZINC METALLOPROTEASE FAMILY M13 NEPRILYSIN-RELATED"/>
    <property type="match status" value="1"/>
</dbReference>
<dbReference type="InterPro" id="IPR008753">
    <property type="entry name" value="Peptidase_M13_N"/>
</dbReference>
<keyword evidence="2" id="KW-0812">Transmembrane</keyword>
<organism evidence="4 5">
    <name type="scientific">Tigriopus californicus</name>
    <name type="common">Marine copepod</name>
    <dbReference type="NCBI Taxonomy" id="6832"/>
    <lineage>
        <taxon>Eukaryota</taxon>
        <taxon>Metazoa</taxon>
        <taxon>Ecdysozoa</taxon>
        <taxon>Arthropoda</taxon>
        <taxon>Crustacea</taxon>
        <taxon>Multicrustacea</taxon>
        <taxon>Hexanauplia</taxon>
        <taxon>Copepoda</taxon>
        <taxon>Harpacticoida</taxon>
        <taxon>Harpacticidae</taxon>
        <taxon>Tigriopus</taxon>
    </lineage>
</organism>
<dbReference type="OMA" id="SACMETE"/>
<keyword evidence="5" id="KW-1185">Reference proteome</keyword>
<keyword evidence="2" id="KW-1133">Transmembrane helix</keyword>
<proteinExistence type="inferred from homology"/>
<comment type="similarity">
    <text evidence="1">Belongs to the peptidase M13 family.</text>
</comment>
<evidence type="ECO:0000313" key="4">
    <source>
        <dbReference type="EMBL" id="TRY79621.1"/>
    </source>
</evidence>
<protein>
    <recommendedName>
        <fullName evidence="3">Peptidase M13 N-terminal domain-containing protein</fullName>
    </recommendedName>
</protein>
<accession>A0A553PPP2</accession>
<dbReference type="GO" id="GO:0004222">
    <property type="term" value="F:metalloendopeptidase activity"/>
    <property type="evidence" value="ECO:0007669"/>
    <property type="project" value="InterPro"/>
</dbReference>
<dbReference type="Gene3D" id="1.10.1380.10">
    <property type="entry name" value="Neutral endopeptidase , domain2"/>
    <property type="match status" value="1"/>
</dbReference>
<feature type="transmembrane region" description="Helical" evidence="2">
    <location>
        <begin position="50"/>
        <end position="70"/>
    </location>
</feature>
<evidence type="ECO:0000256" key="2">
    <source>
        <dbReference type="SAM" id="Phobius"/>
    </source>
</evidence>
<sequence>MSYSDHWVDISLEQINSDPDALFDRRSTLSVYPQAQTRKSFCQRIMAKKMALSCGGILVVVGISFATFLASTTGSPTLGMDMKIGSKGKQAEETCTTEACVVAAADIIKSLDETADPCEDFFQFSCGGWVASNVIPDSKSKWGKFYELREAVDQAVRTIVETPIEAEDAQAVKNMKNLYNGCLNVDAIEAQGYNKFVDMVYGDEFGGWPMIQTSWDGSVFSTEKVAGDNLRTWLSSTLISVYAYLDSFDTSRNVLYIDQTSLALPRDFYIDQDTYADYISAYKNYIVDIARVMTREIGSGVSDTALIQAADNIVAFETKLAIGVVPDSERRNATEMYNPMTYTELKNKYPIFWNDYFGRVFTDTDVVLEESETLITFIGAA</sequence>
<dbReference type="PROSITE" id="PS51885">
    <property type="entry name" value="NEPRILYSIN"/>
    <property type="match status" value="1"/>
</dbReference>
<comment type="caution">
    <text evidence="4">The sequence shown here is derived from an EMBL/GenBank/DDBJ whole genome shotgun (WGS) entry which is preliminary data.</text>
</comment>
<dbReference type="EMBL" id="VCGU01000002">
    <property type="protein sequence ID" value="TRY79621.1"/>
    <property type="molecule type" value="Genomic_DNA"/>
</dbReference>
<dbReference type="Proteomes" id="UP000318571">
    <property type="component" value="Chromosome 6"/>
</dbReference>
<feature type="domain" description="Peptidase M13 N-terminal" evidence="3">
    <location>
        <begin position="117"/>
        <end position="371"/>
    </location>
</feature>
<dbReference type="Pfam" id="PF05649">
    <property type="entry name" value="Peptidase_M13_N"/>
    <property type="match status" value="1"/>
</dbReference>
<evidence type="ECO:0000313" key="5">
    <source>
        <dbReference type="Proteomes" id="UP000318571"/>
    </source>
</evidence>
<dbReference type="GO" id="GO:0016485">
    <property type="term" value="P:protein processing"/>
    <property type="evidence" value="ECO:0007669"/>
    <property type="project" value="TreeGrafter"/>
</dbReference>
<evidence type="ECO:0000256" key="1">
    <source>
        <dbReference type="ARBA" id="ARBA00007357"/>
    </source>
</evidence>
<dbReference type="InterPro" id="IPR042089">
    <property type="entry name" value="Peptidase_M13_dom_2"/>
</dbReference>
<dbReference type="InterPro" id="IPR000718">
    <property type="entry name" value="Peptidase_M13"/>
</dbReference>
<evidence type="ECO:0000259" key="3">
    <source>
        <dbReference type="Pfam" id="PF05649"/>
    </source>
</evidence>
<dbReference type="GO" id="GO:0005886">
    <property type="term" value="C:plasma membrane"/>
    <property type="evidence" value="ECO:0007669"/>
    <property type="project" value="TreeGrafter"/>
</dbReference>
<dbReference type="PANTHER" id="PTHR11733:SF167">
    <property type="entry name" value="FI17812P1-RELATED"/>
    <property type="match status" value="1"/>
</dbReference>